<keyword evidence="2 8" id="KW-0645">Protease</keyword>
<comment type="subcellular location">
    <subcellularLocation>
        <location evidence="1">Membrane</location>
        <topology evidence="1">Single-pass type II membrane protein</topology>
    </subcellularLocation>
</comment>
<sequence>MPKIRAITKNIFLILILFLLEIIYNAKAFNYSLPLLQINDIKDANQTREGKFLFDSLFGLELEEELINAAAAENTLKSCDCECGQAKQEIRIVGGRPTGINQFPWIVRLVYDGQFHCGGSLLTQDYVLTAAHCVRRLKRSKIRVILGDHDQFMTTETEAIQRAVSAIIRHRNFDQNTYNHDIALLRLRKPVTFTKSIQPVCLPKESIDPSGKVATVIGWGRTSEGGTLPGILQHVNVPILTLEQCRGMKYRASRITPNMLCAGKGNKQDSCQGDSGGPLLVRTGEKHEIVGIVSWGVGCGRQGYPGVYTRVQRYLPWIRANLDDTCLCVK</sequence>
<keyword evidence="5" id="KW-0812">Transmembrane</keyword>
<dbReference type="GO" id="GO:0016020">
    <property type="term" value="C:membrane"/>
    <property type="evidence" value="ECO:0007669"/>
    <property type="project" value="UniProtKB-SubCell"/>
</dbReference>
<dbReference type="Gene3D" id="2.40.10.10">
    <property type="entry name" value="Trypsin-like serine proteases"/>
    <property type="match status" value="1"/>
</dbReference>
<dbReference type="InterPro" id="IPR018114">
    <property type="entry name" value="TRYPSIN_HIS"/>
</dbReference>
<evidence type="ECO:0000313" key="11">
    <source>
        <dbReference type="Proteomes" id="UP001107558"/>
    </source>
</evidence>
<dbReference type="Pfam" id="PF00089">
    <property type="entry name" value="Trypsin"/>
    <property type="match status" value="1"/>
</dbReference>
<dbReference type="PRINTS" id="PR00722">
    <property type="entry name" value="CHYMOTRYPSIN"/>
</dbReference>
<dbReference type="InterPro" id="IPR001314">
    <property type="entry name" value="Peptidase_S1A"/>
</dbReference>
<dbReference type="FunFam" id="2.40.10.10:FF:000006">
    <property type="entry name" value="Serine proteinase stubble"/>
    <property type="match status" value="1"/>
</dbReference>
<dbReference type="SUPFAM" id="SSF50494">
    <property type="entry name" value="Trypsin-like serine proteases"/>
    <property type="match status" value="1"/>
</dbReference>
<dbReference type="GO" id="GO:0006508">
    <property type="term" value="P:proteolysis"/>
    <property type="evidence" value="ECO:0007669"/>
    <property type="project" value="UniProtKB-KW"/>
</dbReference>
<dbReference type="EMBL" id="JADBJN010000003">
    <property type="protein sequence ID" value="KAG5671025.1"/>
    <property type="molecule type" value="Genomic_DNA"/>
</dbReference>
<keyword evidence="4 8" id="KW-0720">Serine protease</keyword>
<evidence type="ECO:0000256" key="7">
    <source>
        <dbReference type="ARBA" id="ARBA00024195"/>
    </source>
</evidence>
<evidence type="ECO:0000256" key="3">
    <source>
        <dbReference type="ARBA" id="ARBA00022801"/>
    </source>
</evidence>
<dbReference type="PANTHER" id="PTHR24264:SF83">
    <property type="entry name" value="COMPLEMENT FACTOR I"/>
    <property type="match status" value="1"/>
</dbReference>
<dbReference type="InterPro" id="IPR001254">
    <property type="entry name" value="Trypsin_dom"/>
</dbReference>
<accession>A0A9J6BMC4</accession>
<feature type="domain" description="Peptidase S1" evidence="9">
    <location>
        <begin position="92"/>
        <end position="323"/>
    </location>
</feature>
<organism evidence="10 11">
    <name type="scientific">Polypedilum vanderplanki</name>
    <name type="common">Sleeping chironomid midge</name>
    <dbReference type="NCBI Taxonomy" id="319348"/>
    <lineage>
        <taxon>Eukaryota</taxon>
        <taxon>Metazoa</taxon>
        <taxon>Ecdysozoa</taxon>
        <taxon>Arthropoda</taxon>
        <taxon>Hexapoda</taxon>
        <taxon>Insecta</taxon>
        <taxon>Pterygota</taxon>
        <taxon>Neoptera</taxon>
        <taxon>Endopterygota</taxon>
        <taxon>Diptera</taxon>
        <taxon>Nematocera</taxon>
        <taxon>Chironomoidea</taxon>
        <taxon>Chironomidae</taxon>
        <taxon>Chironominae</taxon>
        <taxon>Polypedilum</taxon>
        <taxon>Polypedilum</taxon>
    </lineage>
</organism>
<dbReference type="PROSITE" id="PS00134">
    <property type="entry name" value="TRYPSIN_HIS"/>
    <property type="match status" value="1"/>
</dbReference>
<proteinExistence type="inferred from homology"/>
<comment type="similarity">
    <text evidence="7">Belongs to the peptidase S1 family. CLIP subfamily.</text>
</comment>
<gene>
    <name evidence="10" type="ORF">PVAND_001243</name>
</gene>
<dbReference type="GO" id="GO:0004252">
    <property type="term" value="F:serine-type endopeptidase activity"/>
    <property type="evidence" value="ECO:0007669"/>
    <property type="project" value="InterPro"/>
</dbReference>
<keyword evidence="11" id="KW-1185">Reference proteome</keyword>
<dbReference type="PANTHER" id="PTHR24264">
    <property type="entry name" value="TRYPSIN-RELATED"/>
    <property type="match status" value="1"/>
</dbReference>
<dbReference type="Proteomes" id="UP001107558">
    <property type="component" value="Chromosome 3"/>
</dbReference>
<dbReference type="InterPro" id="IPR033116">
    <property type="entry name" value="TRYPSIN_SER"/>
</dbReference>
<protein>
    <recommendedName>
        <fullName evidence="9">Peptidase S1 domain-containing protein</fullName>
    </recommendedName>
</protein>
<evidence type="ECO:0000313" key="10">
    <source>
        <dbReference type="EMBL" id="KAG5671025.1"/>
    </source>
</evidence>
<dbReference type="InterPro" id="IPR043504">
    <property type="entry name" value="Peptidase_S1_PA_chymotrypsin"/>
</dbReference>
<dbReference type="SMART" id="SM00020">
    <property type="entry name" value="Tryp_SPc"/>
    <property type="match status" value="1"/>
</dbReference>
<dbReference type="PROSITE" id="PS00135">
    <property type="entry name" value="TRYPSIN_SER"/>
    <property type="match status" value="1"/>
</dbReference>
<dbReference type="PROSITE" id="PS50240">
    <property type="entry name" value="TRYPSIN_DOM"/>
    <property type="match status" value="1"/>
</dbReference>
<reference evidence="10" key="1">
    <citation type="submission" date="2021-03" db="EMBL/GenBank/DDBJ databases">
        <title>Chromosome level genome of the anhydrobiotic midge Polypedilum vanderplanki.</title>
        <authorList>
            <person name="Yoshida Y."/>
            <person name="Kikawada T."/>
            <person name="Gusev O."/>
        </authorList>
    </citation>
    <scope>NUCLEOTIDE SEQUENCE</scope>
    <source>
        <strain evidence="10">NIAS01</strain>
        <tissue evidence="10">Whole body or cell culture</tissue>
    </source>
</reference>
<dbReference type="InterPro" id="IPR050127">
    <property type="entry name" value="Serine_Proteases_S1"/>
</dbReference>
<comment type="caution">
    <text evidence="10">The sequence shown here is derived from an EMBL/GenBank/DDBJ whole genome shotgun (WGS) entry which is preliminary data.</text>
</comment>
<name>A0A9J6BMC4_POLVA</name>
<keyword evidence="5" id="KW-0735">Signal-anchor</keyword>
<evidence type="ECO:0000256" key="5">
    <source>
        <dbReference type="ARBA" id="ARBA00022968"/>
    </source>
</evidence>
<keyword evidence="3 8" id="KW-0378">Hydrolase</keyword>
<dbReference type="AlphaFoldDB" id="A0A9J6BMC4"/>
<dbReference type="GO" id="GO:0005615">
    <property type="term" value="C:extracellular space"/>
    <property type="evidence" value="ECO:0007669"/>
    <property type="project" value="TreeGrafter"/>
</dbReference>
<evidence type="ECO:0000259" key="9">
    <source>
        <dbReference type="PROSITE" id="PS50240"/>
    </source>
</evidence>
<evidence type="ECO:0000256" key="2">
    <source>
        <dbReference type="ARBA" id="ARBA00022670"/>
    </source>
</evidence>
<evidence type="ECO:0000256" key="8">
    <source>
        <dbReference type="RuleBase" id="RU363034"/>
    </source>
</evidence>
<dbReference type="InterPro" id="IPR009003">
    <property type="entry name" value="Peptidase_S1_PA"/>
</dbReference>
<keyword evidence="6" id="KW-1015">Disulfide bond</keyword>
<evidence type="ECO:0000256" key="4">
    <source>
        <dbReference type="ARBA" id="ARBA00022825"/>
    </source>
</evidence>
<dbReference type="CDD" id="cd00190">
    <property type="entry name" value="Tryp_SPc"/>
    <property type="match status" value="1"/>
</dbReference>
<evidence type="ECO:0000256" key="1">
    <source>
        <dbReference type="ARBA" id="ARBA00004606"/>
    </source>
</evidence>
<evidence type="ECO:0000256" key="6">
    <source>
        <dbReference type="ARBA" id="ARBA00023157"/>
    </source>
</evidence>
<dbReference type="OrthoDB" id="546450at2759"/>